<sequence>MLLITLIQFQWLRYGHTVLDIPTDKASDYAILSASNFHTYVVIHNPQYFVDINGTDLKTIYKNQTSFTFKAKSNEVTKIYLDIFKISPSKCESVDFYLGPDDKHLYFATSNSNRGPIPLKAPMKACLIFANPFLMSYECDMTNLNNHMKVYEYDNSLRGSSYYYSAYEYETLILEVSLTEPMEYGYVGIKPLVKDKSLVNYCEWKNGPFSACDDLYLMENSNEQCSDSSKKIDQSWEYNGNCIKLNSNTKEINVSPQTTCFETPEKSVVVFHPTIQMKKYFGKIEMGSNSYFIFNETNIIGGDFHNSGKILIKSIINTKLPISVFDMSWKLPQCEFIDFMIGPMDVLIGTSRMSITGQKYQYFIEENQTICYISLNAKTDNMVIDGSSIKLKSTFYTNKGETPANISNLPEDFMVSIYCEDGNAIAAAGYEFKNNGNEYQYNGIIGNATGRNPSIKVDNYKYKIIVDSEISGDDSNSDSQLYYIIGGSIAAVIIIIIIIIIICCCCCKKNKRTKDESIEP</sequence>
<dbReference type="InParanoid" id="A2DVM2"/>
<feature type="chain" id="PRO_5002643283" evidence="2">
    <location>
        <begin position="18"/>
        <end position="520"/>
    </location>
</feature>
<reference evidence="3" key="2">
    <citation type="journal article" date="2007" name="Science">
        <title>Draft genome sequence of the sexually transmitted pathogen Trichomonas vaginalis.</title>
        <authorList>
            <person name="Carlton J.M."/>
            <person name="Hirt R.P."/>
            <person name="Silva J.C."/>
            <person name="Delcher A.L."/>
            <person name="Schatz M."/>
            <person name="Zhao Q."/>
            <person name="Wortman J.R."/>
            <person name="Bidwell S.L."/>
            <person name="Alsmark U.C.M."/>
            <person name="Besteiro S."/>
            <person name="Sicheritz-Ponten T."/>
            <person name="Noel C.J."/>
            <person name="Dacks J.B."/>
            <person name="Foster P.G."/>
            <person name="Simillion C."/>
            <person name="Van de Peer Y."/>
            <person name="Miranda-Saavedra D."/>
            <person name="Barton G.J."/>
            <person name="Westrop G.D."/>
            <person name="Mueller S."/>
            <person name="Dessi D."/>
            <person name="Fiori P.L."/>
            <person name="Ren Q."/>
            <person name="Paulsen I."/>
            <person name="Zhang H."/>
            <person name="Bastida-Corcuera F.D."/>
            <person name="Simoes-Barbosa A."/>
            <person name="Brown M.T."/>
            <person name="Hayes R.D."/>
            <person name="Mukherjee M."/>
            <person name="Okumura C.Y."/>
            <person name="Schneider R."/>
            <person name="Smith A.J."/>
            <person name="Vanacova S."/>
            <person name="Villalvazo M."/>
            <person name="Haas B.J."/>
            <person name="Pertea M."/>
            <person name="Feldblyum T.V."/>
            <person name="Utterback T.R."/>
            <person name="Shu C.L."/>
            <person name="Osoegawa K."/>
            <person name="de Jong P.J."/>
            <person name="Hrdy I."/>
            <person name="Horvathova L."/>
            <person name="Zubacova Z."/>
            <person name="Dolezal P."/>
            <person name="Malik S.B."/>
            <person name="Logsdon J.M. Jr."/>
            <person name="Henze K."/>
            <person name="Gupta A."/>
            <person name="Wang C.C."/>
            <person name="Dunne R.L."/>
            <person name="Upcroft J.A."/>
            <person name="Upcroft P."/>
            <person name="White O."/>
            <person name="Salzberg S.L."/>
            <person name="Tang P."/>
            <person name="Chiu C.-H."/>
            <person name="Lee Y.-S."/>
            <person name="Embley T.M."/>
            <person name="Coombs G.H."/>
            <person name="Mottram J.C."/>
            <person name="Tachezy J."/>
            <person name="Fraser-Liggett C.M."/>
            <person name="Johnson P.J."/>
        </authorList>
    </citation>
    <scope>NUCLEOTIDE SEQUENCE [LARGE SCALE GENOMIC DNA]</scope>
    <source>
        <strain evidence="3">G3</strain>
    </source>
</reference>
<keyword evidence="2" id="KW-0732">Signal</keyword>
<dbReference type="EMBL" id="DS113254">
    <property type="protein sequence ID" value="EAY15564.1"/>
    <property type="molecule type" value="Genomic_DNA"/>
</dbReference>
<evidence type="ECO:0000256" key="2">
    <source>
        <dbReference type="SAM" id="SignalP"/>
    </source>
</evidence>
<evidence type="ECO:0000313" key="3">
    <source>
        <dbReference type="EMBL" id="EAY15564.1"/>
    </source>
</evidence>
<dbReference type="RefSeq" id="XP_001327787.1">
    <property type="nucleotide sequence ID" value="XM_001327752.1"/>
</dbReference>
<accession>A2DVM2</accession>
<feature type="signal peptide" evidence="2">
    <location>
        <begin position="1"/>
        <end position="17"/>
    </location>
</feature>
<proteinExistence type="predicted"/>
<feature type="transmembrane region" description="Helical" evidence="1">
    <location>
        <begin position="481"/>
        <end position="507"/>
    </location>
</feature>
<dbReference type="Proteomes" id="UP000001542">
    <property type="component" value="Unassembled WGS sequence"/>
</dbReference>
<gene>
    <name evidence="3" type="ORF">TVAG_495830</name>
</gene>
<dbReference type="VEuPathDB" id="TrichDB:TVAG_495830"/>
<organism evidence="3 4">
    <name type="scientific">Trichomonas vaginalis (strain ATCC PRA-98 / G3)</name>
    <dbReference type="NCBI Taxonomy" id="412133"/>
    <lineage>
        <taxon>Eukaryota</taxon>
        <taxon>Metamonada</taxon>
        <taxon>Parabasalia</taxon>
        <taxon>Trichomonadida</taxon>
        <taxon>Trichomonadidae</taxon>
        <taxon>Trichomonas</taxon>
    </lineage>
</organism>
<keyword evidence="1" id="KW-0472">Membrane</keyword>
<reference evidence="3" key="1">
    <citation type="submission" date="2006-10" db="EMBL/GenBank/DDBJ databases">
        <authorList>
            <person name="Amadeo P."/>
            <person name="Zhao Q."/>
            <person name="Wortman J."/>
            <person name="Fraser-Liggett C."/>
            <person name="Carlton J."/>
        </authorList>
    </citation>
    <scope>NUCLEOTIDE SEQUENCE</scope>
    <source>
        <strain evidence="3">G3</strain>
    </source>
</reference>
<keyword evidence="1" id="KW-1133">Transmembrane helix</keyword>
<evidence type="ECO:0000256" key="1">
    <source>
        <dbReference type="SAM" id="Phobius"/>
    </source>
</evidence>
<dbReference type="AlphaFoldDB" id="A2DVM2"/>
<protein>
    <submittedName>
        <fullName evidence="3">Uncharacterized protein</fullName>
    </submittedName>
</protein>
<name>A2DVM2_TRIV3</name>
<keyword evidence="4" id="KW-1185">Reference proteome</keyword>
<keyword evidence="1" id="KW-0812">Transmembrane</keyword>
<dbReference type="SMR" id="A2DVM2"/>
<dbReference type="KEGG" id="tva:4773567"/>
<dbReference type="VEuPathDB" id="TrichDB:TVAGG3_0275970"/>
<evidence type="ECO:0000313" key="4">
    <source>
        <dbReference type="Proteomes" id="UP000001542"/>
    </source>
</evidence>